<dbReference type="STRING" id="1392250.A0A2I2GL64"/>
<evidence type="ECO:0000313" key="11">
    <source>
        <dbReference type="EMBL" id="PLB53628.1"/>
    </source>
</evidence>
<dbReference type="OrthoDB" id="654211at2759"/>
<dbReference type="PROSITE" id="PS50157">
    <property type="entry name" value="ZINC_FINGER_C2H2_2"/>
    <property type="match status" value="2"/>
</dbReference>
<dbReference type="PANTHER" id="PTHR40626:SF3">
    <property type="entry name" value="TRANSCRIPTION FACTOR WITH C2H2 AND ZN(2)-CYS(6) DNA BINDING DOMAIN (EUROFUNG)-RELATED"/>
    <property type="match status" value="1"/>
</dbReference>
<gene>
    <name evidence="11" type="ORF">P170DRAFT_396143</name>
</gene>
<dbReference type="GO" id="GO:0008270">
    <property type="term" value="F:zinc ion binding"/>
    <property type="evidence" value="ECO:0007669"/>
    <property type="project" value="UniProtKB-KW"/>
</dbReference>
<dbReference type="Pfam" id="PF00096">
    <property type="entry name" value="zf-C2H2"/>
    <property type="match status" value="2"/>
</dbReference>
<dbReference type="InterPro" id="IPR013087">
    <property type="entry name" value="Znf_C2H2_type"/>
</dbReference>
<evidence type="ECO:0000256" key="9">
    <source>
        <dbReference type="PROSITE-ProRule" id="PRU00042"/>
    </source>
</evidence>
<dbReference type="SUPFAM" id="SSF57667">
    <property type="entry name" value="beta-beta-alpha zinc fingers"/>
    <property type="match status" value="1"/>
</dbReference>
<evidence type="ECO:0000313" key="12">
    <source>
        <dbReference type="Proteomes" id="UP000234275"/>
    </source>
</evidence>
<dbReference type="InterPro" id="IPR051059">
    <property type="entry name" value="VerF-like"/>
</dbReference>
<keyword evidence="3" id="KW-0677">Repeat</keyword>
<keyword evidence="5" id="KW-0862">Zinc</keyword>
<dbReference type="GO" id="GO:0005634">
    <property type="term" value="C:nucleus"/>
    <property type="evidence" value="ECO:0007669"/>
    <property type="project" value="UniProtKB-SubCell"/>
</dbReference>
<dbReference type="AlphaFoldDB" id="A0A2I2GL64"/>
<dbReference type="GO" id="GO:0000785">
    <property type="term" value="C:chromatin"/>
    <property type="evidence" value="ECO:0007669"/>
    <property type="project" value="TreeGrafter"/>
</dbReference>
<dbReference type="GO" id="GO:0000978">
    <property type="term" value="F:RNA polymerase II cis-regulatory region sequence-specific DNA binding"/>
    <property type="evidence" value="ECO:0007669"/>
    <property type="project" value="InterPro"/>
</dbReference>
<evidence type="ECO:0000256" key="5">
    <source>
        <dbReference type="ARBA" id="ARBA00022833"/>
    </source>
</evidence>
<accession>A0A2I2GL64</accession>
<evidence type="ECO:0000256" key="1">
    <source>
        <dbReference type="ARBA" id="ARBA00004123"/>
    </source>
</evidence>
<feature type="domain" description="C2H2-type" evidence="10">
    <location>
        <begin position="6"/>
        <end position="33"/>
    </location>
</feature>
<evidence type="ECO:0000256" key="2">
    <source>
        <dbReference type="ARBA" id="ARBA00022723"/>
    </source>
</evidence>
<keyword evidence="7" id="KW-0804">Transcription</keyword>
<dbReference type="Gene3D" id="3.30.160.60">
    <property type="entry name" value="Classic Zinc Finger"/>
    <property type="match status" value="2"/>
</dbReference>
<dbReference type="CDD" id="cd12148">
    <property type="entry name" value="fungal_TF_MHR"/>
    <property type="match status" value="1"/>
</dbReference>
<dbReference type="Pfam" id="PF04082">
    <property type="entry name" value="Fungal_trans"/>
    <property type="match status" value="1"/>
</dbReference>
<keyword evidence="4 9" id="KW-0863">Zinc-finger</keyword>
<evidence type="ECO:0000256" key="3">
    <source>
        <dbReference type="ARBA" id="ARBA00022737"/>
    </source>
</evidence>
<sequence length="629" mass="72028">MPRGQWQCSVCSARLSRLEHLRRHLRSHDQKRPFECPFCHQSFTRKDVMKRHERGCKFKGNLPAQQHCMGNEITAVEGTSCTNGFPDLPSSMDFTALDWLYTPHTPDSIETAERLEYLAYFTSARGMATFLDRKTLEQRQRLVLDHAVHASVQDCGGKKPQPEPSYLDLLHDLDRSTNDILNNTLELAASHSVSEESDPLLSKSEEIVQLLRSVISEKQNTNTIELTWTSAVQEQCSSFFAPPSIRRFLEYFWSLWYPNCPIVHRPLFDPQSAHPTLICVMVIIGACLSPHDDDGRNARIWMDSTEELVFSNAYHCEVPGDTTESTIAAHKTRWTKGHLECIQMTYLVCSLQKREGSTDAQTRIRRYRHAAMVTLARTIGLRSATHRDLNLDRPSDAWWRDFIAQEELIRALTYVFLFDAALTIFHNSPPRMVVSELKMSLACPEACFQAESAEECSTLLAEWEGSIFWGKRLSVSAMLRKICQRDLDEWQVYELAKMGTLNLFTTVQSLHSLTFHLQNSLVFESSLEPVRTGLRNWRRIWNKREPEDKDIPNIPEAIWKKIGFVCYAPEFWQLARIIVGRIGSTATVDEHPVAGIEPGLPRYDHVDMKGVNELIVEYQQLNLEGAIAT</sequence>
<keyword evidence="6" id="KW-0805">Transcription regulation</keyword>
<dbReference type="RefSeq" id="XP_024708930.1">
    <property type="nucleotide sequence ID" value="XM_024846103.1"/>
</dbReference>
<keyword evidence="2" id="KW-0479">Metal-binding</keyword>
<organism evidence="11 12">
    <name type="scientific">Aspergillus steynii IBT 23096</name>
    <dbReference type="NCBI Taxonomy" id="1392250"/>
    <lineage>
        <taxon>Eukaryota</taxon>
        <taxon>Fungi</taxon>
        <taxon>Dikarya</taxon>
        <taxon>Ascomycota</taxon>
        <taxon>Pezizomycotina</taxon>
        <taxon>Eurotiomycetes</taxon>
        <taxon>Eurotiomycetidae</taxon>
        <taxon>Eurotiales</taxon>
        <taxon>Aspergillaceae</taxon>
        <taxon>Aspergillus</taxon>
        <taxon>Aspergillus subgen. Circumdati</taxon>
    </lineage>
</organism>
<dbReference type="GO" id="GO:0000981">
    <property type="term" value="F:DNA-binding transcription factor activity, RNA polymerase II-specific"/>
    <property type="evidence" value="ECO:0007669"/>
    <property type="project" value="InterPro"/>
</dbReference>
<name>A0A2I2GL64_9EURO</name>
<evidence type="ECO:0000259" key="10">
    <source>
        <dbReference type="PROSITE" id="PS50157"/>
    </source>
</evidence>
<dbReference type="InterPro" id="IPR007219">
    <property type="entry name" value="XnlR_reg_dom"/>
</dbReference>
<proteinExistence type="predicted"/>
<evidence type="ECO:0000256" key="8">
    <source>
        <dbReference type="ARBA" id="ARBA00023242"/>
    </source>
</evidence>
<dbReference type="PROSITE" id="PS00028">
    <property type="entry name" value="ZINC_FINGER_C2H2_1"/>
    <property type="match status" value="1"/>
</dbReference>
<dbReference type="EMBL" id="MSFO01000001">
    <property type="protein sequence ID" value="PLB53628.1"/>
    <property type="molecule type" value="Genomic_DNA"/>
</dbReference>
<dbReference type="GeneID" id="36553802"/>
<protein>
    <recommendedName>
        <fullName evidence="10">C2H2-type domain-containing protein</fullName>
    </recommendedName>
</protein>
<keyword evidence="12" id="KW-1185">Reference proteome</keyword>
<evidence type="ECO:0000256" key="6">
    <source>
        <dbReference type="ARBA" id="ARBA00023015"/>
    </source>
</evidence>
<dbReference type="InterPro" id="IPR036236">
    <property type="entry name" value="Znf_C2H2_sf"/>
</dbReference>
<feature type="domain" description="C2H2-type" evidence="10">
    <location>
        <begin position="34"/>
        <end position="63"/>
    </location>
</feature>
<comment type="caution">
    <text evidence="11">The sequence shown here is derived from an EMBL/GenBank/DDBJ whole genome shotgun (WGS) entry which is preliminary data.</text>
</comment>
<dbReference type="VEuPathDB" id="FungiDB:P170DRAFT_396143"/>
<dbReference type="SMART" id="SM00355">
    <property type="entry name" value="ZnF_C2H2"/>
    <property type="match status" value="2"/>
</dbReference>
<dbReference type="Proteomes" id="UP000234275">
    <property type="component" value="Unassembled WGS sequence"/>
</dbReference>
<comment type="subcellular location">
    <subcellularLocation>
        <location evidence="1">Nucleus</location>
    </subcellularLocation>
</comment>
<evidence type="ECO:0000256" key="4">
    <source>
        <dbReference type="ARBA" id="ARBA00022771"/>
    </source>
</evidence>
<keyword evidence="8" id="KW-0539">Nucleus</keyword>
<reference evidence="11 12" key="1">
    <citation type="submission" date="2016-12" db="EMBL/GenBank/DDBJ databases">
        <title>The genomes of Aspergillus section Nigri reveals drivers in fungal speciation.</title>
        <authorList>
            <consortium name="DOE Joint Genome Institute"/>
            <person name="Vesth T.C."/>
            <person name="Nybo J."/>
            <person name="Theobald S."/>
            <person name="Brandl J."/>
            <person name="Frisvad J.C."/>
            <person name="Nielsen K.F."/>
            <person name="Lyhne E.K."/>
            <person name="Kogle M.E."/>
            <person name="Kuo A."/>
            <person name="Riley R."/>
            <person name="Clum A."/>
            <person name="Nolan M."/>
            <person name="Lipzen A."/>
            <person name="Salamov A."/>
            <person name="Henrissat B."/>
            <person name="Wiebenga A."/>
            <person name="De Vries R.P."/>
            <person name="Grigoriev I.V."/>
            <person name="Mortensen U.H."/>
            <person name="Andersen M.R."/>
            <person name="Baker S.E."/>
        </authorList>
    </citation>
    <scope>NUCLEOTIDE SEQUENCE [LARGE SCALE GENOMIC DNA]</scope>
    <source>
        <strain evidence="11 12">IBT 23096</strain>
    </source>
</reference>
<evidence type="ECO:0000256" key="7">
    <source>
        <dbReference type="ARBA" id="ARBA00023163"/>
    </source>
</evidence>
<dbReference type="GO" id="GO:0006351">
    <property type="term" value="P:DNA-templated transcription"/>
    <property type="evidence" value="ECO:0007669"/>
    <property type="project" value="InterPro"/>
</dbReference>
<dbReference type="PANTHER" id="PTHR40626">
    <property type="entry name" value="MIP31509P"/>
    <property type="match status" value="1"/>
</dbReference>